<gene>
    <name evidence="3" type="ORF">DI616_09690</name>
</gene>
<keyword evidence="1" id="KW-0812">Transmembrane</keyword>
<feature type="transmembrane region" description="Helical" evidence="1">
    <location>
        <begin position="6"/>
        <end position="25"/>
    </location>
</feature>
<feature type="domain" description="PAS" evidence="2">
    <location>
        <begin position="261"/>
        <end position="328"/>
    </location>
</feature>
<proteinExistence type="predicted"/>
<dbReference type="Gene3D" id="3.30.450.20">
    <property type="entry name" value="PAS domain"/>
    <property type="match status" value="1"/>
</dbReference>
<dbReference type="AlphaFoldDB" id="A0A533I7P4"/>
<sequence>MVPDLSILLALLGGAASVFIAMMAVRVSERRNRPALLAPDLLEPCIFLYQGERLVDATPPARRILAGCSGTSLSSFKSWLAHRFDDLELLDNLARTGGSVALTGHSGSGPSCMRLLAKEAVDGSVRLILERPDTEASAIIVDSLSQQAMEEEIAMLRGIVESAPMLMLRRDLQGNVVWANAAYLHAATVNSDTLSLPLPEILTNDGVKGDAGGVHRAYTQTGEAVHWFDCHDRSDAGGTTTFALPADAEVQAEQSLREFLQTLTKTFADLPIGLAIFDRERQLQLFNPALIDLTGLSAGFLTSRPSLYSVLDQLRELRMVPEPRDYRGWRKQITTLESAASAGHHVETWSLPGGRTYRVTGRPHPGGAVAFLFDDITSEITLTRKFRAELTLGSQVLDGLEQALIVFNAVGQVVMCNAPYQALWGSGPERLSEALQVWQGEWSEAPGLKELENALSREILAEGERGVLFGPDGKGVFSWTVTALPGGKRMACFKPVASQNLVPEADALPVQRLNQMAGNSAS</sequence>
<name>A0A533I7P4_PARDE</name>
<dbReference type="SUPFAM" id="SSF55785">
    <property type="entry name" value="PYP-like sensor domain (PAS domain)"/>
    <property type="match status" value="2"/>
</dbReference>
<keyword evidence="1" id="KW-1133">Transmembrane helix</keyword>
<evidence type="ECO:0000256" key="1">
    <source>
        <dbReference type="SAM" id="Phobius"/>
    </source>
</evidence>
<dbReference type="SMART" id="SM00091">
    <property type="entry name" value="PAS"/>
    <property type="match status" value="3"/>
</dbReference>
<feature type="domain" description="PAS" evidence="2">
    <location>
        <begin position="154"/>
        <end position="219"/>
    </location>
</feature>
<comment type="caution">
    <text evidence="3">The sequence shown here is derived from an EMBL/GenBank/DDBJ whole genome shotgun (WGS) entry which is preliminary data.</text>
</comment>
<organism evidence="3 4">
    <name type="scientific">Paracoccus denitrificans</name>
    <dbReference type="NCBI Taxonomy" id="266"/>
    <lineage>
        <taxon>Bacteria</taxon>
        <taxon>Pseudomonadati</taxon>
        <taxon>Pseudomonadota</taxon>
        <taxon>Alphaproteobacteria</taxon>
        <taxon>Rhodobacterales</taxon>
        <taxon>Paracoccaceae</taxon>
        <taxon>Paracoccus</taxon>
    </lineage>
</organism>
<dbReference type="InterPro" id="IPR000014">
    <property type="entry name" value="PAS"/>
</dbReference>
<keyword evidence="1" id="KW-0472">Membrane</keyword>
<evidence type="ECO:0000313" key="3">
    <source>
        <dbReference type="EMBL" id="TKW66751.1"/>
    </source>
</evidence>
<dbReference type="EMBL" id="VAFL01000006">
    <property type="protein sequence ID" value="TKW66751.1"/>
    <property type="molecule type" value="Genomic_DNA"/>
</dbReference>
<evidence type="ECO:0000259" key="2">
    <source>
        <dbReference type="SMART" id="SM00091"/>
    </source>
</evidence>
<accession>A0A533I7P4</accession>
<protein>
    <submittedName>
        <fullName evidence="3">PAS domain-containing protein</fullName>
    </submittedName>
</protein>
<dbReference type="Proteomes" id="UP000315344">
    <property type="component" value="Unassembled WGS sequence"/>
</dbReference>
<dbReference type="InterPro" id="IPR035965">
    <property type="entry name" value="PAS-like_dom_sf"/>
</dbReference>
<evidence type="ECO:0000313" key="4">
    <source>
        <dbReference type="Proteomes" id="UP000315344"/>
    </source>
</evidence>
<reference evidence="3 4" key="1">
    <citation type="journal article" date="2017" name="Nat. Commun.">
        <title>In situ click chemistry generation of cyclooxygenase-2 inhibitors.</title>
        <authorList>
            <person name="Bhardwaj A."/>
            <person name="Kaur J."/>
            <person name="Wuest M."/>
            <person name="Wuest F."/>
        </authorList>
    </citation>
    <scope>NUCLEOTIDE SEQUENCE [LARGE SCALE GENOMIC DNA]</scope>
    <source>
        <strain evidence="3">S2_012_000_R3_94</strain>
    </source>
</reference>
<feature type="domain" description="PAS" evidence="2">
    <location>
        <begin position="391"/>
        <end position="456"/>
    </location>
</feature>
<dbReference type="Pfam" id="PF12860">
    <property type="entry name" value="PAS_7"/>
    <property type="match status" value="1"/>
</dbReference>